<dbReference type="Pfam" id="PF12804">
    <property type="entry name" value="NTP_transf_3"/>
    <property type="match status" value="1"/>
</dbReference>
<evidence type="ECO:0000256" key="2">
    <source>
        <dbReference type="ARBA" id="ARBA00022695"/>
    </source>
</evidence>
<feature type="compositionally biased region" description="Basic and acidic residues" evidence="4">
    <location>
        <begin position="213"/>
        <end position="232"/>
    </location>
</feature>
<dbReference type="InterPro" id="IPR025877">
    <property type="entry name" value="MobA-like_NTP_Trfase"/>
</dbReference>
<dbReference type="GO" id="GO:0016779">
    <property type="term" value="F:nucleotidyltransferase activity"/>
    <property type="evidence" value="ECO:0007669"/>
    <property type="project" value="UniProtKB-KW"/>
</dbReference>
<evidence type="ECO:0000256" key="3">
    <source>
        <dbReference type="ARBA" id="ARBA00022842"/>
    </source>
</evidence>
<sequence>MRIDTAMVLAAGLGTRIRSLDPETPKPLIKVAGKPLIDYAFETLAAGGVNRAVVNVHHRADQLEAHLGAVSEVEVVVSDEREQLLETGGGILKALPHLGEAFFSTNTDAILLGGNPADALAKAWNEKTDVLLLLVPKDRTSGYPGKGDFSLDGSGKVVPMREEQPLVFTGLQILRRSLFEGSPIEPVSTRAFWSKAEASGRMRGIVHTGEWMHVGDPEGHAAAEERLGERQG</sequence>
<evidence type="ECO:0000259" key="5">
    <source>
        <dbReference type="Pfam" id="PF12804"/>
    </source>
</evidence>
<evidence type="ECO:0000313" key="7">
    <source>
        <dbReference type="Proteomes" id="UP001142610"/>
    </source>
</evidence>
<keyword evidence="2" id="KW-0548">Nucleotidyltransferase</keyword>
<keyword evidence="7" id="KW-1185">Reference proteome</keyword>
<gene>
    <name evidence="6" type="ORF">NOG11_04850</name>
</gene>
<reference evidence="6" key="1">
    <citation type="submission" date="2022-07" db="EMBL/GenBank/DDBJ databases">
        <title>Parvularcula maris sp. nov., an algicidal bacterium isolated from seawater.</title>
        <authorList>
            <person name="Li F."/>
        </authorList>
    </citation>
    <scope>NUCLEOTIDE SEQUENCE</scope>
    <source>
        <strain evidence="6">BGMRC 0090</strain>
    </source>
</reference>
<keyword evidence="3" id="KW-0460">Magnesium</keyword>
<dbReference type="SUPFAM" id="SSF53448">
    <property type="entry name" value="Nucleotide-diphospho-sugar transferases"/>
    <property type="match status" value="1"/>
</dbReference>
<organism evidence="6 7">
    <name type="scientific">Parvularcula maris</name>
    <dbReference type="NCBI Taxonomy" id="2965077"/>
    <lineage>
        <taxon>Bacteria</taxon>
        <taxon>Pseudomonadati</taxon>
        <taxon>Pseudomonadota</taxon>
        <taxon>Alphaproteobacteria</taxon>
        <taxon>Parvularculales</taxon>
        <taxon>Parvularculaceae</taxon>
        <taxon>Parvularcula</taxon>
    </lineage>
</organism>
<dbReference type="Gene3D" id="3.90.550.10">
    <property type="entry name" value="Spore Coat Polysaccharide Biosynthesis Protein SpsA, Chain A"/>
    <property type="match status" value="1"/>
</dbReference>
<accession>A0A9X2RH97</accession>
<evidence type="ECO:0000256" key="4">
    <source>
        <dbReference type="SAM" id="MobiDB-lite"/>
    </source>
</evidence>
<dbReference type="Proteomes" id="UP001142610">
    <property type="component" value="Unassembled WGS sequence"/>
</dbReference>
<evidence type="ECO:0000313" key="6">
    <source>
        <dbReference type="EMBL" id="MCQ8184710.1"/>
    </source>
</evidence>
<comment type="caution">
    <text evidence="6">The sequence shown here is derived from an EMBL/GenBank/DDBJ whole genome shotgun (WGS) entry which is preliminary data.</text>
</comment>
<dbReference type="RefSeq" id="WP_256618557.1">
    <property type="nucleotide sequence ID" value="NZ_JANIBC010000002.1"/>
</dbReference>
<dbReference type="AlphaFoldDB" id="A0A9X2RH97"/>
<feature type="domain" description="MobA-like NTP transferase" evidence="5">
    <location>
        <begin position="6"/>
        <end position="139"/>
    </location>
</feature>
<protein>
    <submittedName>
        <fullName evidence="6">Nucleotidyltransferase family protein</fullName>
    </submittedName>
</protein>
<name>A0A9X2RH97_9PROT</name>
<feature type="region of interest" description="Disordered" evidence="4">
    <location>
        <begin position="212"/>
        <end position="232"/>
    </location>
</feature>
<keyword evidence="1" id="KW-0808">Transferase</keyword>
<evidence type="ECO:0000256" key="1">
    <source>
        <dbReference type="ARBA" id="ARBA00022679"/>
    </source>
</evidence>
<proteinExistence type="predicted"/>
<dbReference type="CDD" id="cd06422">
    <property type="entry name" value="NTP_transferase_like_1"/>
    <property type="match status" value="1"/>
</dbReference>
<dbReference type="EMBL" id="JANIBC010000002">
    <property type="protein sequence ID" value="MCQ8184710.1"/>
    <property type="molecule type" value="Genomic_DNA"/>
</dbReference>
<dbReference type="PANTHER" id="PTHR43584">
    <property type="entry name" value="NUCLEOTIDYL TRANSFERASE"/>
    <property type="match status" value="1"/>
</dbReference>
<dbReference type="InterPro" id="IPR029044">
    <property type="entry name" value="Nucleotide-diphossugar_trans"/>
</dbReference>
<dbReference type="PANTHER" id="PTHR43584:SF8">
    <property type="entry name" value="N-ACETYLMURAMATE ALPHA-1-PHOSPHATE URIDYLYLTRANSFERASE"/>
    <property type="match status" value="1"/>
</dbReference>
<dbReference type="InterPro" id="IPR050065">
    <property type="entry name" value="GlmU-like"/>
</dbReference>